<name>A0A0Q3QJF3_9BACI</name>
<proteinExistence type="predicted"/>
<evidence type="ECO:0000313" key="2">
    <source>
        <dbReference type="Proteomes" id="UP000050996"/>
    </source>
</evidence>
<organism evidence="1 2">
    <name type="scientific">Cytobacillus solani</name>
    <dbReference type="NCBI Taxonomy" id="1637975"/>
    <lineage>
        <taxon>Bacteria</taxon>
        <taxon>Bacillati</taxon>
        <taxon>Bacillota</taxon>
        <taxon>Bacilli</taxon>
        <taxon>Bacillales</taxon>
        <taxon>Bacillaceae</taxon>
        <taxon>Cytobacillus</taxon>
    </lineage>
</organism>
<comment type="caution">
    <text evidence="1">The sequence shown here is derived from an EMBL/GenBank/DDBJ whole genome shotgun (WGS) entry which is preliminary data.</text>
</comment>
<dbReference type="EMBL" id="LJIX01000006">
    <property type="protein sequence ID" value="KQL17929.1"/>
    <property type="molecule type" value="Genomic_DNA"/>
</dbReference>
<sequence length="70" mass="7930">MELENCLGQASYLISNFRSPPYDKSTSIRYRLLCLLYLSRGPSSLYGDDQGASAFLILNQSFLMVFLQGR</sequence>
<dbReference type="Proteomes" id="UP000050996">
    <property type="component" value="Unassembled WGS sequence"/>
</dbReference>
<evidence type="ECO:0000313" key="1">
    <source>
        <dbReference type="EMBL" id="KQL17929.1"/>
    </source>
</evidence>
<accession>A0A0Q3QJF3</accession>
<dbReference type="AlphaFoldDB" id="A0A0Q3QJF3"/>
<gene>
    <name evidence="1" type="ORF">AN957_04435</name>
</gene>
<reference evidence="1 2" key="1">
    <citation type="submission" date="2015-09" db="EMBL/GenBank/DDBJ databases">
        <title>Genome sequencing project for genomic taxonomy and phylogenomics of Bacillus-like bacteria.</title>
        <authorList>
            <person name="Liu B."/>
            <person name="Wang J."/>
            <person name="Zhu Y."/>
            <person name="Liu G."/>
            <person name="Chen Q."/>
            <person name="Chen Z."/>
            <person name="Lan J."/>
            <person name="Che J."/>
            <person name="Ge C."/>
            <person name="Shi H."/>
            <person name="Pan Z."/>
            <person name="Liu X."/>
        </authorList>
    </citation>
    <scope>NUCLEOTIDE SEQUENCE [LARGE SCALE GENOMIC DNA]</scope>
    <source>
        <strain evidence="1 2">FJAT-18043</strain>
    </source>
</reference>
<protein>
    <submittedName>
        <fullName evidence="1">Uncharacterized protein</fullName>
    </submittedName>
</protein>
<keyword evidence="2" id="KW-1185">Reference proteome</keyword>